<evidence type="ECO:0000313" key="2">
    <source>
        <dbReference type="EMBL" id="EQB12654.1"/>
    </source>
</evidence>
<dbReference type="PANTHER" id="PTHR30595:SF6">
    <property type="entry name" value="SCHLAFEN ALBA-2 DOMAIN-CONTAINING PROTEIN"/>
    <property type="match status" value="1"/>
</dbReference>
<dbReference type="OrthoDB" id="9805115at2"/>
<dbReference type="InterPro" id="IPR038461">
    <property type="entry name" value="Schlafen_AlbA_2_dom_sf"/>
</dbReference>
<dbReference type="Pfam" id="PF04326">
    <property type="entry name" value="SLFN_AlbA_2"/>
    <property type="match status" value="1"/>
</dbReference>
<sequence length="350" mass="38737">MTERDIAWIDELRKGGKERALVEFKHNNADPEIVGKLVSALSNAAREADREVACVVWGVEDETGRVLGTSFDPNALKVGGQAFEMRLAQMLRPSPAFSFRTVDHPDGRVVLLEIPAASTAPVEYSGTAYIRVGNATPKLSDFPDRYQKIITNLRPFVWEKGVAKSFVESDEVLDFIDYPSYFRLTGQKLPEGRTAILERLAADQLIQLDVGGRWNIMNLGAILFASDLRKFDEAISRKAVRFVAYDGRNKASTVTHRHDGRFGYATGFEGLVTYINGLVPSVERIGPAFREAQPMFPMIAVRELIANALIHQDMTIGGAGPQIALFSDRLEITNPGEPLVSTHMLIATEM</sequence>
<reference evidence="2 3" key="1">
    <citation type="journal article" date="2013" name="Genome Announc.">
        <title>Genome Sequence of Novosphingobium lindaniclasticum LE124T, Isolated from a Hexachlorocyclohexane Dumpsite.</title>
        <authorList>
            <person name="Saxena A."/>
            <person name="Nayyar N."/>
            <person name="Sangwan N."/>
            <person name="Kumari R."/>
            <person name="Khurana J.P."/>
            <person name="Lal R."/>
        </authorList>
    </citation>
    <scope>NUCLEOTIDE SEQUENCE [LARGE SCALE GENOMIC DNA]</scope>
    <source>
        <strain evidence="2 3">LE124</strain>
    </source>
</reference>
<protein>
    <recommendedName>
        <fullName evidence="1">Schlafen AlbA-2 domain-containing protein</fullName>
    </recommendedName>
</protein>
<name>T0ISJ8_9SPHN</name>
<dbReference type="PANTHER" id="PTHR30595">
    <property type="entry name" value="GLPR-RELATED TRANSCRIPTIONAL REPRESSOR"/>
    <property type="match status" value="1"/>
</dbReference>
<comment type="caution">
    <text evidence="2">The sequence shown here is derived from an EMBL/GenBank/DDBJ whole genome shotgun (WGS) entry which is preliminary data.</text>
</comment>
<evidence type="ECO:0000259" key="1">
    <source>
        <dbReference type="Pfam" id="PF04326"/>
    </source>
</evidence>
<dbReference type="RefSeq" id="WP_021234918.1">
    <property type="nucleotide sequence ID" value="NZ_ATHL01000095.1"/>
</dbReference>
<accession>T0ISJ8</accession>
<keyword evidence="3" id="KW-1185">Reference proteome</keyword>
<proteinExistence type="predicted"/>
<dbReference type="Gene3D" id="3.30.565.60">
    <property type="match status" value="1"/>
</dbReference>
<feature type="domain" description="Schlafen AlbA-2" evidence="1">
    <location>
        <begin position="20"/>
        <end position="137"/>
    </location>
</feature>
<dbReference type="AlphaFoldDB" id="T0ISJ8"/>
<dbReference type="EMBL" id="ATHL01000095">
    <property type="protein sequence ID" value="EQB12654.1"/>
    <property type="molecule type" value="Genomic_DNA"/>
</dbReference>
<organism evidence="2 3">
    <name type="scientific">Novosphingobium lindaniclasticum LE124</name>
    <dbReference type="NCBI Taxonomy" id="1096930"/>
    <lineage>
        <taxon>Bacteria</taxon>
        <taxon>Pseudomonadati</taxon>
        <taxon>Pseudomonadota</taxon>
        <taxon>Alphaproteobacteria</taxon>
        <taxon>Sphingomonadales</taxon>
        <taxon>Sphingomonadaceae</taxon>
        <taxon>Novosphingobium</taxon>
    </lineage>
</organism>
<dbReference type="Gene3D" id="3.30.950.30">
    <property type="entry name" value="Schlafen, AAA domain"/>
    <property type="match status" value="1"/>
</dbReference>
<dbReference type="eggNOG" id="COG2865">
    <property type="taxonomic scope" value="Bacteria"/>
</dbReference>
<dbReference type="InterPro" id="IPR038475">
    <property type="entry name" value="RecG_C_sf"/>
</dbReference>
<dbReference type="Proteomes" id="UP000015527">
    <property type="component" value="Unassembled WGS sequence"/>
</dbReference>
<dbReference type="InterPro" id="IPR007421">
    <property type="entry name" value="Schlafen_AlbA_2_dom"/>
</dbReference>
<evidence type="ECO:0000313" key="3">
    <source>
        <dbReference type="Proteomes" id="UP000015527"/>
    </source>
</evidence>
<gene>
    <name evidence="2" type="ORF">L284_15495</name>
</gene>